<name>A0A124HBW5_9ACTN</name>
<reference evidence="2 3" key="1">
    <citation type="submission" date="2015-10" db="EMBL/GenBank/DDBJ databases">
        <title>Draft genome sequence of Streptomyces yokosukanensis DSM 40224, type strain for the species Streptomyces yokosukanensis.</title>
        <authorList>
            <person name="Ruckert C."/>
            <person name="Winkler A."/>
            <person name="Kalinowski J."/>
            <person name="Kampfer P."/>
            <person name="Glaeser S."/>
        </authorList>
    </citation>
    <scope>NUCLEOTIDE SEQUENCE [LARGE SCALE GENOMIC DNA]</scope>
    <source>
        <strain evidence="2 3">DSM 40224</strain>
    </source>
</reference>
<gene>
    <name evidence="2" type="ORF">AQI95_44080</name>
</gene>
<keyword evidence="1" id="KW-1133">Transmembrane helix</keyword>
<sequence>MPMAAVKFLVLMGGAPGPLFIIAQNEMLHCVPGRTDIALAANSGAYNTGIAADAALGALVLPLAGACAVLLSGRLLPRSPLLGSRSRCSVDALR</sequence>
<comment type="caution">
    <text evidence="2">The sequence shown here is derived from an EMBL/GenBank/DDBJ whole genome shotgun (WGS) entry which is preliminary data.</text>
</comment>
<evidence type="ECO:0000256" key="1">
    <source>
        <dbReference type="SAM" id="Phobius"/>
    </source>
</evidence>
<keyword evidence="3" id="KW-1185">Reference proteome</keyword>
<keyword evidence="1" id="KW-0812">Transmembrane</keyword>
<organism evidence="2 3">
    <name type="scientific">Streptomyces yokosukanensis</name>
    <dbReference type="NCBI Taxonomy" id="67386"/>
    <lineage>
        <taxon>Bacteria</taxon>
        <taxon>Bacillati</taxon>
        <taxon>Actinomycetota</taxon>
        <taxon>Actinomycetes</taxon>
        <taxon>Kitasatosporales</taxon>
        <taxon>Streptomycetaceae</taxon>
        <taxon>Streptomyces</taxon>
    </lineage>
</organism>
<dbReference type="AlphaFoldDB" id="A0A124HBW5"/>
<evidence type="ECO:0000313" key="2">
    <source>
        <dbReference type="EMBL" id="KUM92553.1"/>
    </source>
</evidence>
<evidence type="ECO:0000313" key="3">
    <source>
        <dbReference type="Proteomes" id="UP000053127"/>
    </source>
</evidence>
<dbReference type="EMBL" id="LMWN01000158">
    <property type="protein sequence ID" value="KUM92553.1"/>
    <property type="molecule type" value="Genomic_DNA"/>
</dbReference>
<feature type="transmembrane region" description="Helical" evidence="1">
    <location>
        <begin position="54"/>
        <end position="76"/>
    </location>
</feature>
<keyword evidence="1" id="KW-0472">Membrane</keyword>
<accession>A0A124HBW5</accession>
<dbReference type="Proteomes" id="UP000053127">
    <property type="component" value="Unassembled WGS sequence"/>
</dbReference>
<protein>
    <submittedName>
        <fullName evidence="2">Uncharacterized protein</fullName>
    </submittedName>
</protein>
<proteinExistence type="predicted"/>